<evidence type="ECO:0000313" key="2">
    <source>
        <dbReference type="EMBL" id="QBK85227.1"/>
    </source>
</evidence>
<reference evidence="2" key="1">
    <citation type="journal article" date="2019" name="MBio">
        <title>Virus Genomes from Deep Sea Sediments Expand the Ocean Megavirome and Support Independent Origins of Viral Gigantism.</title>
        <authorList>
            <person name="Backstrom D."/>
            <person name="Yutin N."/>
            <person name="Jorgensen S.L."/>
            <person name="Dharamshi J."/>
            <person name="Homa F."/>
            <person name="Zaremba-Niedwiedzka K."/>
            <person name="Spang A."/>
            <person name="Wolf Y.I."/>
            <person name="Koonin E.V."/>
            <person name="Ettema T.J."/>
        </authorList>
    </citation>
    <scope>NUCLEOTIDE SEQUENCE</scope>
</reference>
<evidence type="ECO:0000259" key="1">
    <source>
        <dbReference type="SMART" id="SM00507"/>
    </source>
</evidence>
<keyword evidence="2" id="KW-0540">Nuclease</keyword>
<dbReference type="InterPro" id="IPR044925">
    <property type="entry name" value="His-Me_finger_sf"/>
</dbReference>
<accession>A0A481YQP5</accession>
<dbReference type="InterPro" id="IPR003615">
    <property type="entry name" value="HNH_nuc"/>
</dbReference>
<dbReference type="GO" id="GO:0004519">
    <property type="term" value="F:endonuclease activity"/>
    <property type="evidence" value="ECO:0007669"/>
    <property type="project" value="UniProtKB-KW"/>
</dbReference>
<keyword evidence="2" id="KW-0378">Hydrolase</keyword>
<feature type="domain" description="HNH nuclease" evidence="1">
    <location>
        <begin position="227"/>
        <end position="274"/>
    </location>
</feature>
<keyword evidence="2" id="KW-0255">Endonuclease</keyword>
<dbReference type="InterPro" id="IPR036388">
    <property type="entry name" value="WH-like_DNA-bd_sf"/>
</dbReference>
<dbReference type="Gene3D" id="3.90.75.20">
    <property type="match status" value="2"/>
</dbReference>
<feature type="domain" description="HNH nuclease" evidence="1">
    <location>
        <begin position="57"/>
        <end position="105"/>
    </location>
</feature>
<dbReference type="SUPFAM" id="SSF54060">
    <property type="entry name" value="His-Me finger endonucleases"/>
    <property type="match status" value="2"/>
</dbReference>
<dbReference type="EMBL" id="MK500309">
    <property type="protein sequence ID" value="QBK85227.1"/>
    <property type="molecule type" value="Genomic_DNA"/>
</dbReference>
<dbReference type="Gene3D" id="1.10.10.10">
    <property type="entry name" value="Winged helix-like DNA-binding domain superfamily/Winged helix DNA-binding domain"/>
    <property type="match status" value="2"/>
</dbReference>
<proteinExistence type="predicted"/>
<name>A0A481YQP5_9VIRU</name>
<dbReference type="InterPro" id="IPR003647">
    <property type="entry name" value="Intron_nuc_1_rpt"/>
</dbReference>
<protein>
    <submittedName>
        <fullName evidence="2">HNH endonuclease</fullName>
    </submittedName>
</protein>
<dbReference type="SMART" id="SM00507">
    <property type="entry name" value="HNHc"/>
    <property type="match status" value="2"/>
</dbReference>
<dbReference type="SMART" id="SM00497">
    <property type="entry name" value="IENR1"/>
    <property type="match status" value="2"/>
</dbReference>
<organism evidence="2">
    <name type="scientific">Iridovirus LCIVAC01</name>
    <dbReference type="NCBI Taxonomy" id="2506607"/>
    <lineage>
        <taxon>Viruses</taxon>
        <taxon>Varidnaviria</taxon>
        <taxon>Bamfordvirae</taxon>
        <taxon>Nucleocytoviricota</taxon>
        <taxon>Megaviricetes</taxon>
        <taxon>Pimascovirales</taxon>
        <taxon>Pimascovirales incertae sedis</taxon>
        <taxon>Iridoviridae</taxon>
    </lineage>
</organism>
<gene>
    <name evidence="2" type="ORF">LCIVAC01_00360</name>
</gene>
<dbReference type="Pfam" id="PF13392">
    <property type="entry name" value="HNH_3"/>
    <property type="match status" value="2"/>
</dbReference>
<sequence length="344" mass="40920">MNQEITFWMDIVGYPGYKISKDAKIYSLKMNKFLHIDYEYAKKYYKYPRLGLYNEGREKKEYLHVLVAKAYLPSINGKNTVNHKDGNIFNAHVDNLEWATKEEQVKHKLALKKPQKRNTPIVKITKDNKEVYYSSIQEAEQKENTRRTNIWRWISGNRNASDGSKWYFHKDYLCNNQEEEWKPVIINNEDIKYKVSSLGRIQNPKERFLRGSVKEGYIYISLYNGKRIDKALHRIVMEAFVGPIPDNMTVDHINRKRDDNRLCNLRYASKTEQYHNVSKETLSKRKPKSKIILQYTKDDKFIKEYSSVKEASLELFGHTRGTSNIQHVCRNEQVTAYGYKWRYK</sequence>